<comment type="subcellular location">
    <subcellularLocation>
        <location evidence="1 7">Membrane</location>
        <topology evidence="1 7">Single-pass type I membrane protein</topology>
    </subcellularLocation>
</comment>
<evidence type="ECO:0000256" key="6">
    <source>
        <dbReference type="ARBA" id="ARBA00023136"/>
    </source>
</evidence>
<protein>
    <submittedName>
        <fullName evidence="10">Emp24/gp25L/p24 family/GOLD</fullName>
    </submittedName>
</protein>
<evidence type="ECO:0000256" key="4">
    <source>
        <dbReference type="ARBA" id="ARBA00022729"/>
    </source>
</evidence>
<gene>
    <name evidence="10" type="ORF">DPX39_070046100</name>
</gene>
<sequence>MYRSGTTNSHRGSLQISSLVMVCFYFATYTGGVDAVRVRPTEQQLSIDINNEEVCMYSHGVHRREGVMFHYHSLRGGNDFDFYIRDPDNRTVYVSYAGEHADEERVYFTKRVLGEYSYCVDNRPYTGSIKTVKMSLGMTSLKRWKDRIDPLMRMMDGSDRFMLAMHDDQMIFRLREEHLRKKVQESKKLVLFRGVAETAVILFVCTLQVLLIKRMFNRKGTRAVA</sequence>
<evidence type="ECO:0000256" key="8">
    <source>
        <dbReference type="SAM" id="Phobius"/>
    </source>
</evidence>
<dbReference type="InterPro" id="IPR009038">
    <property type="entry name" value="GOLD_dom"/>
</dbReference>
<organism evidence="10">
    <name type="scientific">Trypanosoma brucei equiperdum</name>
    <dbReference type="NCBI Taxonomy" id="630700"/>
    <lineage>
        <taxon>Eukaryota</taxon>
        <taxon>Discoba</taxon>
        <taxon>Euglenozoa</taxon>
        <taxon>Kinetoplastea</taxon>
        <taxon>Metakinetoplastina</taxon>
        <taxon>Trypanosomatida</taxon>
        <taxon>Trypanosomatidae</taxon>
        <taxon>Trypanosoma</taxon>
    </lineage>
</organism>
<comment type="similarity">
    <text evidence="2 7">Belongs to the EMP24/GP25L family.</text>
</comment>
<keyword evidence="3 7" id="KW-0812">Transmembrane</keyword>
<dbReference type="SMART" id="SM01190">
    <property type="entry name" value="EMP24_GP25L"/>
    <property type="match status" value="1"/>
</dbReference>
<dbReference type="GO" id="GO:0016020">
    <property type="term" value="C:membrane"/>
    <property type="evidence" value="ECO:0007669"/>
    <property type="project" value="UniProtKB-SubCell"/>
</dbReference>
<evidence type="ECO:0000256" key="5">
    <source>
        <dbReference type="ARBA" id="ARBA00022989"/>
    </source>
</evidence>
<evidence type="ECO:0000256" key="7">
    <source>
        <dbReference type="RuleBase" id="RU003827"/>
    </source>
</evidence>
<dbReference type="Pfam" id="PF01105">
    <property type="entry name" value="EMP24_GP25L"/>
    <property type="match status" value="1"/>
</dbReference>
<name>A0A3L6L501_9TRYP</name>
<comment type="caution">
    <text evidence="10">The sequence shown here is derived from an EMBL/GenBank/DDBJ whole genome shotgun (WGS) entry which is preliminary data.</text>
</comment>
<evidence type="ECO:0000256" key="3">
    <source>
        <dbReference type="ARBA" id="ARBA00022692"/>
    </source>
</evidence>
<proteinExistence type="inferred from homology"/>
<evidence type="ECO:0000256" key="2">
    <source>
        <dbReference type="ARBA" id="ARBA00007104"/>
    </source>
</evidence>
<dbReference type="AlphaFoldDB" id="A0A3L6L501"/>
<reference evidence="10" key="1">
    <citation type="submission" date="2018-09" db="EMBL/GenBank/DDBJ databases">
        <title>whole genome sequence of T. equiperdum IVM-t1 strain.</title>
        <authorList>
            <person name="Suganuma K."/>
        </authorList>
    </citation>
    <scope>NUCLEOTIDE SEQUENCE [LARGE SCALE GENOMIC DNA]</scope>
    <source>
        <strain evidence="10">IVM-t1</strain>
    </source>
</reference>
<feature type="domain" description="GOLD" evidence="9">
    <location>
        <begin position="21"/>
        <end position="138"/>
    </location>
</feature>
<dbReference type="PROSITE" id="PS50866">
    <property type="entry name" value="GOLD"/>
    <property type="match status" value="1"/>
</dbReference>
<dbReference type="PANTHER" id="PTHR22811">
    <property type="entry name" value="TRANSMEMBRANE EMP24 DOMAIN-CONTAINING PROTEIN"/>
    <property type="match status" value="1"/>
</dbReference>
<keyword evidence="5 8" id="KW-1133">Transmembrane helix</keyword>
<dbReference type="InterPro" id="IPR015720">
    <property type="entry name" value="Emp24-like"/>
</dbReference>
<evidence type="ECO:0000259" key="9">
    <source>
        <dbReference type="PROSITE" id="PS50866"/>
    </source>
</evidence>
<dbReference type="Proteomes" id="UP000266743">
    <property type="component" value="Chromosome 7"/>
</dbReference>
<keyword evidence="6 8" id="KW-0472">Membrane</keyword>
<dbReference type="EMBL" id="QSBY01000007">
    <property type="protein sequence ID" value="RHW71188.1"/>
    <property type="molecule type" value="Genomic_DNA"/>
</dbReference>
<keyword evidence="4" id="KW-0732">Signal</keyword>
<evidence type="ECO:0000256" key="1">
    <source>
        <dbReference type="ARBA" id="ARBA00004479"/>
    </source>
</evidence>
<feature type="transmembrane region" description="Helical" evidence="8">
    <location>
        <begin position="190"/>
        <end position="212"/>
    </location>
</feature>
<accession>A0A3L6L501</accession>
<evidence type="ECO:0000313" key="10">
    <source>
        <dbReference type="EMBL" id="RHW71188.1"/>
    </source>
</evidence>